<proteinExistence type="predicted"/>
<comment type="caution">
    <text evidence="1">The sequence shown here is derived from an EMBL/GenBank/DDBJ whole genome shotgun (WGS) entry which is preliminary data.</text>
</comment>
<protein>
    <submittedName>
        <fullName evidence="1">Uncharacterized protein</fullName>
    </submittedName>
</protein>
<dbReference type="EMBL" id="VSSQ01038650">
    <property type="protein sequence ID" value="MPM91613.1"/>
    <property type="molecule type" value="Genomic_DNA"/>
</dbReference>
<accession>A0A645DSG0</accession>
<evidence type="ECO:0000313" key="1">
    <source>
        <dbReference type="EMBL" id="MPM91613.1"/>
    </source>
</evidence>
<gene>
    <name evidence="1" type="ORF">SDC9_138744</name>
</gene>
<dbReference type="AlphaFoldDB" id="A0A645DSG0"/>
<organism evidence="1">
    <name type="scientific">bioreactor metagenome</name>
    <dbReference type="NCBI Taxonomy" id="1076179"/>
    <lineage>
        <taxon>unclassified sequences</taxon>
        <taxon>metagenomes</taxon>
        <taxon>ecological metagenomes</taxon>
    </lineage>
</organism>
<reference evidence="1" key="1">
    <citation type="submission" date="2019-08" db="EMBL/GenBank/DDBJ databases">
        <authorList>
            <person name="Kucharzyk K."/>
            <person name="Murdoch R.W."/>
            <person name="Higgins S."/>
            <person name="Loffler F."/>
        </authorList>
    </citation>
    <scope>NUCLEOTIDE SEQUENCE</scope>
</reference>
<sequence>MNRPGELYTSFFGKLLDIKRRLVLSPDALKNAIDNTHHDKCKLAHISNFMNRAMKRHTAVIVFRCQCQILHFSNST</sequence>
<name>A0A645DSG0_9ZZZZ</name>